<dbReference type="Gene3D" id="1.10.10.2830">
    <property type="match status" value="1"/>
</dbReference>
<protein>
    <submittedName>
        <fullName evidence="1">Uncharacterized protein</fullName>
    </submittedName>
</protein>
<proteinExistence type="predicted"/>
<dbReference type="AlphaFoldDB" id="A0A445MY28"/>
<evidence type="ECO:0000313" key="1">
    <source>
        <dbReference type="EMBL" id="SPD74329.1"/>
    </source>
</evidence>
<sequence>MRNTASDGTGLSRLEISFSFKPKHGRKNSNDLRDEDRCIEPGNIPRVSKLMALAIRYDRLVGRGEVRDYADLARLGYVTRARITQIMNLLNLAPDIQEAILFLPRTVKGRDRLREKEVRPIAAVPHWSRQRKMWAKLTAERMS</sequence>
<dbReference type="SUPFAM" id="SSF109709">
    <property type="entry name" value="KorB DNA-binding domain-like"/>
    <property type="match status" value="1"/>
</dbReference>
<gene>
    <name evidence="1" type="ORF">PITCH_A230015</name>
</gene>
<dbReference type="EMBL" id="OJIN01000146">
    <property type="protein sequence ID" value="SPD74329.1"/>
    <property type="molecule type" value="Genomic_DNA"/>
</dbReference>
<reference evidence="1" key="1">
    <citation type="submission" date="2018-01" db="EMBL/GenBank/DDBJ databases">
        <authorList>
            <person name="Regsiter A."/>
            <person name="William W."/>
        </authorList>
    </citation>
    <scope>NUCLEOTIDE SEQUENCE</scope>
    <source>
        <strain evidence="1">TRIP AH-1</strain>
    </source>
</reference>
<accession>A0A445MY28</accession>
<organism evidence="1">
    <name type="scientific">uncultured Desulfobacterium sp</name>
    <dbReference type="NCBI Taxonomy" id="201089"/>
    <lineage>
        <taxon>Bacteria</taxon>
        <taxon>Pseudomonadati</taxon>
        <taxon>Thermodesulfobacteriota</taxon>
        <taxon>Desulfobacteria</taxon>
        <taxon>Desulfobacterales</taxon>
        <taxon>Desulfobacteriaceae</taxon>
        <taxon>Desulfobacterium</taxon>
        <taxon>environmental samples</taxon>
    </lineage>
</organism>
<name>A0A445MY28_9BACT</name>